<dbReference type="AlphaFoldDB" id="A0A1Q9CMG6"/>
<dbReference type="Gene3D" id="2.170.150.20">
    <property type="entry name" value="Peptide methionine sulfoxide reductase"/>
    <property type="match status" value="1"/>
</dbReference>
<organism evidence="1 2">
    <name type="scientific">Symbiodinium microadriaticum</name>
    <name type="common">Dinoflagellate</name>
    <name type="synonym">Zooxanthella microadriatica</name>
    <dbReference type="NCBI Taxonomy" id="2951"/>
    <lineage>
        <taxon>Eukaryota</taxon>
        <taxon>Sar</taxon>
        <taxon>Alveolata</taxon>
        <taxon>Dinophyceae</taxon>
        <taxon>Suessiales</taxon>
        <taxon>Symbiodiniaceae</taxon>
        <taxon>Symbiodinium</taxon>
    </lineage>
</organism>
<accession>A0A1Q9CMG6</accession>
<dbReference type="InterPro" id="IPR011057">
    <property type="entry name" value="Mss4-like_sf"/>
</dbReference>
<evidence type="ECO:0000313" key="2">
    <source>
        <dbReference type="Proteomes" id="UP000186817"/>
    </source>
</evidence>
<dbReference type="EMBL" id="LSRX01001065">
    <property type="protein sequence ID" value="OLP84129.1"/>
    <property type="molecule type" value="Genomic_DNA"/>
</dbReference>
<proteinExistence type="predicted"/>
<reference evidence="1 2" key="1">
    <citation type="submission" date="2016-02" db="EMBL/GenBank/DDBJ databases">
        <title>Genome analysis of coral dinoflagellate symbionts highlights evolutionary adaptations to a symbiotic lifestyle.</title>
        <authorList>
            <person name="Aranda M."/>
            <person name="Li Y."/>
            <person name="Liew Y.J."/>
            <person name="Baumgarten S."/>
            <person name="Simakov O."/>
            <person name="Wilson M."/>
            <person name="Piel J."/>
            <person name="Ashoor H."/>
            <person name="Bougouffa S."/>
            <person name="Bajic V.B."/>
            <person name="Ryu T."/>
            <person name="Ravasi T."/>
            <person name="Bayer T."/>
            <person name="Micklem G."/>
            <person name="Kim H."/>
            <person name="Bhak J."/>
            <person name="Lajeunesse T.C."/>
            <person name="Voolstra C.R."/>
        </authorList>
    </citation>
    <scope>NUCLEOTIDE SEQUENCE [LARGE SCALE GENOMIC DNA]</scope>
    <source>
        <strain evidence="1 2">CCMP2467</strain>
    </source>
</reference>
<name>A0A1Q9CMG6_SYMMI</name>
<protein>
    <submittedName>
        <fullName evidence="1">Uncharacterized protein</fullName>
    </submittedName>
</protein>
<dbReference type="OrthoDB" id="406022at2759"/>
<gene>
    <name evidence="1" type="ORF">AK812_SmicGene35030</name>
</gene>
<sequence length="195" mass="21201">MGARGSDRGVAGHIHLEVKSIAARAAPSALHAVPPAFNSCRSPIQRQLRYNISSRTEPTVPVPVDPSESLAEAICCDNRTKVYAEPQFLYQAPDIALFDKISGTTTFYDSACGVPLFKAPVNRSMADFKADTDEHGWPSFRKEEVFSEHVSVDKNGFVYSSCGTHLGSYLPDSAGPRYCMDLSCIAGNPVEQIMV</sequence>
<keyword evidence="2" id="KW-1185">Reference proteome</keyword>
<evidence type="ECO:0000313" key="1">
    <source>
        <dbReference type="EMBL" id="OLP84129.1"/>
    </source>
</evidence>
<dbReference type="Proteomes" id="UP000186817">
    <property type="component" value="Unassembled WGS sequence"/>
</dbReference>
<comment type="caution">
    <text evidence="1">The sequence shown here is derived from an EMBL/GenBank/DDBJ whole genome shotgun (WGS) entry which is preliminary data.</text>
</comment>
<dbReference type="SUPFAM" id="SSF51316">
    <property type="entry name" value="Mss4-like"/>
    <property type="match status" value="1"/>
</dbReference>